<accession>A0A7Y6NJA0</accession>
<feature type="region of interest" description="Disordered" evidence="1">
    <location>
        <begin position="144"/>
        <end position="163"/>
    </location>
</feature>
<comment type="caution">
    <text evidence="3">The sequence shown here is derived from an EMBL/GenBank/DDBJ whole genome shotgun (WGS) entry which is preliminary data.</text>
</comment>
<dbReference type="AlphaFoldDB" id="A0A7Y6NJA0"/>
<reference evidence="3 4" key="1">
    <citation type="submission" date="2020-05" db="EMBL/GenBank/DDBJ databases">
        <title>Whole Genome Sequences of Enterobacteriales Associated with the International Space Station.</title>
        <authorList>
            <person name="Bharadwaj A."/>
            <person name="Daudu R."/>
            <person name="Singh N."/>
            <person name="Wood J."/>
            <person name="Debieu M."/>
            <person name="Mason C."/>
            <person name="Wang C."/>
            <person name="Venkateswaran K."/>
        </authorList>
    </citation>
    <scope>NUCLEOTIDE SEQUENCE [LARGE SCALE GENOMIC DNA]</scope>
    <source>
        <strain evidence="3 4">IF5SW-B1</strain>
    </source>
</reference>
<organism evidence="3 4">
    <name type="scientific">Pantoea brenneri</name>
    <dbReference type="NCBI Taxonomy" id="472694"/>
    <lineage>
        <taxon>Bacteria</taxon>
        <taxon>Pseudomonadati</taxon>
        <taxon>Pseudomonadota</taxon>
        <taxon>Gammaproteobacteria</taxon>
        <taxon>Enterobacterales</taxon>
        <taxon>Erwiniaceae</taxon>
        <taxon>Pantoea</taxon>
    </lineage>
</organism>
<dbReference type="GeneID" id="57348280"/>
<evidence type="ECO:0000259" key="2">
    <source>
        <dbReference type="Pfam" id="PF05732"/>
    </source>
</evidence>
<evidence type="ECO:0000313" key="4">
    <source>
        <dbReference type="Proteomes" id="UP000566985"/>
    </source>
</evidence>
<sequence length="163" mass="18639">MLKEHSNLADILDFEFSDDNVTEINKLQEKGDVKVTTIINSEKKVSLKDQFVMAFTSNLRALAELNISQNELKVITYILEVMEYGNLISINQTAIAKELGLHKSNVSYVFKKLVAKNILIKENGHTFMNSNLFAKGLNHRLSEEKRSNLRKAQKSDDKFKDTF</sequence>
<dbReference type="Gene3D" id="1.10.10.10">
    <property type="entry name" value="Winged helix-like DNA-binding domain superfamily/Winged helix DNA-binding domain"/>
    <property type="match status" value="1"/>
</dbReference>
<dbReference type="InterPro" id="IPR008813">
    <property type="entry name" value="Plasmid_replication_RepL"/>
</dbReference>
<dbReference type="SUPFAM" id="SSF46785">
    <property type="entry name" value="Winged helix' DNA-binding domain"/>
    <property type="match status" value="1"/>
</dbReference>
<dbReference type="GO" id="GO:0006276">
    <property type="term" value="P:plasmid maintenance"/>
    <property type="evidence" value="ECO:0007669"/>
    <property type="project" value="InterPro"/>
</dbReference>
<dbReference type="Proteomes" id="UP000566985">
    <property type="component" value="Unassembled WGS sequence"/>
</dbReference>
<dbReference type="EMBL" id="JABWPM010000067">
    <property type="protein sequence ID" value="NUY99471.1"/>
    <property type="molecule type" value="Genomic_DNA"/>
</dbReference>
<dbReference type="InterPro" id="IPR036388">
    <property type="entry name" value="WH-like_DNA-bd_sf"/>
</dbReference>
<proteinExistence type="predicted"/>
<protein>
    <submittedName>
        <fullName evidence="3">Replication/maintenance protein RepL</fullName>
    </submittedName>
</protein>
<evidence type="ECO:0000313" key="3">
    <source>
        <dbReference type="EMBL" id="NUY99471.1"/>
    </source>
</evidence>
<dbReference type="Pfam" id="PF05732">
    <property type="entry name" value="RepL"/>
    <property type="match status" value="1"/>
</dbReference>
<dbReference type="RefSeq" id="WP_176035921.1">
    <property type="nucleotide sequence ID" value="NZ_JABWPE010000069.1"/>
</dbReference>
<name>A0A7Y6NJA0_9GAMM</name>
<evidence type="ECO:0000256" key="1">
    <source>
        <dbReference type="SAM" id="MobiDB-lite"/>
    </source>
</evidence>
<feature type="domain" description="Plasmid replication protein RepL" evidence="2">
    <location>
        <begin position="28"/>
        <end position="139"/>
    </location>
</feature>
<gene>
    <name evidence="3" type="ORF">HU668_23945</name>
</gene>
<dbReference type="InterPro" id="IPR036390">
    <property type="entry name" value="WH_DNA-bd_sf"/>
</dbReference>
<dbReference type="GO" id="GO:0006260">
    <property type="term" value="P:DNA replication"/>
    <property type="evidence" value="ECO:0007669"/>
    <property type="project" value="InterPro"/>
</dbReference>